<feature type="transmembrane region" description="Helical" evidence="2">
    <location>
        <begin position="12"/>
        <end position="31"/>
    </location>
</feature>
<gene>
    <name evidence="3" type="ORF">METZ01_LOCUS443601</name>
</gene>
<feature type="non-terminal residue" evidence="3">
    <location>
        <position position="97"/>
    </location>
</feature>
<proteinExistence type="predicted"/>
<accession>A0A382Z5G6</accession>
<keyword evidence="2" id="KW-0812">Transmembrane</keyword>
<keyword evidence="2" id="KW-1133">Transmembrane helix</keyword>
<evidence type="ECO:0000256" key="1">
    <source>
        <dbReference type="SAM" id="MobiDB-lite"/>
    </source>
</evidence>
<protein>
    <submittedName>
        <fullName evidence="3">Uncharacterized protein</fullName>
    </submittedName>
</protein>
<keyword evidence="2" id="KW-0472">Membrane</keyword>
<reference evidence="3" key="1">
    <citation type="submission" date="2018-05" db="EMBL/GenBank/DDBJ databases">
        <authorList>
            <person name="Lanie J.A."/>
            <person name="Ng W.-L."/>
            <person name="Kazmierczak K.M."/>
            <person name="Andrzejewski T.M."/>
            <person name="Davidsen T.M."/>
            <person name="Wayne K.J."/>
            <person name="Tettelin H."/>
            <person name="Glass J.I."/>
            <person name="Rusch D."/>
            <person name="Podicherti R."/>
            <person name="Tsui H.-C.T."/>
            <person name="Winkler M.E."/>
        </authorList>
    </citation>
    <scope>NUCLEOTIDE SEQUENCE</scope>
</reference>
<dbReference type="EMBL" id="UINC01181179">
    <property type="protein sequence ID" value="SVD90747.1"/>
    <property type="molecule type" value="Genomic_DNA"/>
</dbReference>
<sequence>MQLKLEGYNIQNLAVILIILEIFIVVPELLAGPAEDQLPSKARQSMLNQQILNFELGNNTQLELRRVPTGRFLFSGPEDESGQIDEGRSPREVVVND</sequence>
<feature type="region of interest" description="Disordered" evidence="1">
    <location>
        <begin position="75"/>
        <end position="97"/>
    </location>
</feature>
<evidence type="ECO:0000256" key="2">
    <source>
        <dbReference type="SAM" id="Phobius"/>
    </source>
</evidence>
<dbReference type="AlphaFoldDB" id="A0A382Z5G6"/>
<evidence type="ECO:0000313" key="3">
    <source>
        <dbReference type="EMBL" id="SVD90747.1"/>
    </source>
</evidence>
<organism evidence="3">
    <name type="scientific">marine metagenome</name>
    <dbReference type="NCBI Taxonomy" id="408172"/>
    <lineage>
        <taxon>unclassified sequences</taxon>
        <taxon>metagenomes</taxon>
        <taxon>ecological metagenomes</taxon>
    </lineage>
</organism>
<name>A0A382Z5G6_9ZZZZ</name>